<dbReference type="Proteomes" id="UP000007113">
    <property type="component" value="Chromosome"/>
</dbReference>
<keyword evidence="2" id="KW-0804">Transcription</keyword>
<proteinExistence type="predicted"/>
<keyword evidence="1" id="KW-0805">Transcription regulation</keyword>
<sequence>MKTKRSVLAELRVELAETIARQLPSEGDFPSAVPGLHLFRRHTPIVGACQVYEPGVAVVAQGAKAVDVGSELISFGEGIWLLTPLHVPAMFRITKASDERPYLACAIVLDMQAAREMIAEVEAAPGDGAVKGLAVTTGPMTVELFDAVLRMVRLNESPQDIPVLSRLLQREVLYRLLTSACAGVMRQIVTAGSQSQRVARAVDWLRLNFREPLRVEDLAQHAHMGVSTLHHHFREMTGNSPLQFQKQLRLFEARRLMLTEGMDTASAAFATGYESATQFNREYRRQFGQPPRKDVTVLQGGESLAFAG</sequence>
<reference evidence="4 5" key="1">
    <citation type="submission" date="2011-11" db="EMBL/GenBank/DDBJ databases">
        <title>Complete sequence of Granulicella mallensis MP5ACTX8.</title>
        <authorList>
            <consortium name="US DOE Joint Genome Institute"/>
            <person name="Lucas S."/>
            <person name="Copeland A."/>
            <person name="Lapidus A."/>
            <person name="Cheng J.-F."/>
            <person name="Goodwin L."/>
            <person name="Pitluck S."/>
            <person name="Peters L."/>
            <person name="Lu M."/>
            <person name="Detter J.C."/>
            <person name="Han C."/>
            <person name="Tapia R."/>
            <person name="Land M."/>
            <person name="Hauser L."/>
            <person name="Kyrpides N."/>
            <person name="Ivanova N."/>
            <person name="Mikhailova N."/>
            <person name="Pagani I."/>
            <person name="Rawat S."/>
            <person name="Mannisto M."/>
            <person name="Haggblom M."/>
            <person name="Woyke T."/>
        </authorList>
    </citation>
    <scope>NUCLEOTIDE SEQUENCE [LARGE SCALE GENOMIC DNA]</scope>
    <source>
        <strain evidence="5">ATCC BAA-1857 / DSM 23137 / MP5ACTX8</strain>
    </source>
</reference>
<dbReference type="GO" id="GO:0043565">
    <property type="term" value="F:sequence-specific DNA binding"/>
    <property type="evidence" value="ECO:0007669"/>
    <property type="project" value="InterPro"/>
</dbReference>
<feature type="domain" description="HTH araC/xylS-type" evidence="3">
    <location>
        <begin position="199"/>
        <end position="297"/>
    </location>
</feature>
<evidence type="ECO:0000256" key="1">
    <source>
        <dbReference type="ARBA" id="ARBA00023015"/>
    </source>
</evidence>
<dbReference type="EMBL" id="CP003130">
    <property type="protein sequence ID" value="AEU37663.1"/>
    <property type="molecule type" value="Genomic_DNA"/>
</dbReference>
<protein>
    <submittedName>
        <fullName evidence="4">Transcriptional regulator, AraC family</fullName>
    </submittedName>
</protein>
<dbReference type="Pfam" id="PF06719">
    <property type="entry name" value="AraC_N"/>
    <property type="match status" value="1"/>
</dbReference>
<dbReference type="PANTHER" id="PTHR43436:SF1">
    <property type="entry name" value="TRANSCRIPTIONAL REGULATORY PROTEIN"/>
    <property type="match status" value="1"/>
</dbReference>
<dbReference type="Gene3D" id="1.10.10.60">
    <property type="entry name" value="Homeodomain-like"/>
    <property type="match status" value="1"/>
</dbReference>
<dbReference type="eggNOG" id="COG4977">
    <property type="taxonomic scope" value="Bacteria"/>
</dbReference>
<name>G8NVJ1_GRAMM</name>
<dbReference type="KEGG" id="gma:AciX8_3365"/>
<accession>G8NVJ1</accession>
<evidence type="ECO:0000256" key="2">
    <source>
        <dbReference type="ARBA" id="ARBA00023163"/>
    </source>
</evidence>
<dbReference type="Pfam" id="PF12833">
    <property type="entry name" value="HTH_18"/>
    <property type="match status" value="1"/>
</dbReference>
<dbReference type="AlphaFoldDB" id="G8NVJ1"/>
<dbReference type="InterPro" id="IPR018060">
    <property type="entry name" value="HTH_AraC"/>
</dbReference>
<gene>
    <name evidence="4" type="ordered locus">AciX8_3365</name>
</gene>
<dbReference type="GO" id="GO:0003700">
    <property type="term" value="F:DNA-binding transcription factor activity"/>
    <property type="evidence" value="ECO:0007669"/>
    <property type="project" value="InterPro"/>
</dbReference>
<evidence type="ECO:0000313" key="5">
    <source>
        <dbReference type="Proteomes" id="UP000007113"/>
    </source>
</evidence>
<dbReference type="InterPro" id="IPR009057">
    <property type="entry name" value="Homeodomain-like_sf"/>
</dbReference>
<dbReference type="SMART" id="SM00342">
    <property type="entry name" value="HTH_ARAC"/>
    <property type="match status" value="1"/>
</dbReference>
<dbReference type="OrthoDB" id="34150at2"/>
<keyword evidence="5" id="KW-1185">Reference proteome</keyword>
<evidence type="ECO:0000313" key="4">
    <source>
        <dbReference type="EMBL" id="AEU37663.1"/>
    </source>
</evidence>
<dbReference type="PROSITE" id="PS01124">
    <property type="entry name" value="HTH_ARAC_FAMILY_2"/>
    <property type="match status" value="1"/>
</dbReference>
<dbReference type="RefSeq" id="WP_014266537.1">
    <property type="nucleotide sequence ID" value="NC_016631.1"/>
</dbReference>
<dbReference type="PANTHER" id="PTHR43436">
    <property type="entry name" value="ARAC-FAMILY TRANSCRIPTIONAL REGULATOR"/>
    <property type="match status" value="1"/>
</dbReference>
<organism evidence="4 5">
    <name type="scientific">Granulicella mallensis (strain ATCC BAA-1857 / DSM 23137 / MP5ACTX8)</name>
    <dbReference type="NCBI Taxonomy" id="682795"/>
    <lineage>
        <taxon>Bacteria</taxon>
        <taxon>Pseudomonadati</taxon>
        <taxon>Acidobacteriota</taxon>
        <taxon>Terriglobia</taxon>
        <taxon>Terriglobales</taxon>
        <taxon>Acidobacteriaceae</taxon>
        <taxon>Granulicella</taxon>
    </lineage>
</organism>
<dbReference type="SUPFAM" id="SSF46689">
    <property type="entry name" value="Homeodomain-like"/>
    <property type="match status" value="2"/>
</dbReference>
<evidence type="ECO:0000259" key="3">
    <source>
        <dbReference type="PROSITE" id="PS01124"/>
    </source>
</evidence>
<dbReference type="HOGENOM" id="CLU_000445_100_0_0"/>
<dbReference type="InterPro" id="IPR009594">
    <property type="entry name" value="Tscrpt_reg_HTH_AraC_N"/>
</dbReference>
<dbReference type="STRING" id="682795.AciX8_3365"/>